<dbReference type="InterPro" id="IPR009000">
    <property type="entry name" value="Transl_B-barrel_sf"/>
</dbReference>
<dbReference type="OrthoDB" id="1374237at2"/>
<dbReference type="AlphaFoldDB" id="A0A4Y8SK42"/>
<proteinExistence type="predicted"/>
<dbReference type="Proteomes" id="UP000297540">
    <property type="component" value="Unassembled WGS sequence"/>
</dbReference>
<keyword evidence="2" id="KW-1185">Reference proteome</keyword>
<organism evidence="1 2">
    <name type="scientific">Mucilaginibacter psychrotolerans</name>
    <dbReference type="NCBI Taxonomy" id="1524096"/>
    <lineage>
        <taxon>Bacteria</taxon>
        <taxon>Pseudomonadati</taxon>
        <taxon>Bacteroidota</taxon>
        <taxon>Sphingobacteriia</taxon>
        <taxon>Sphingobacteriales</taxon>
        <taxon>Sphingobacteriaceae</taxon>
        <taxon>Mucilaginibacter</taxon>
    </lineage>
</organism>
<dbReference type="RefSeq" id="WP_133228112.1">
    <property type="nucleotide sequence ID" value="NZ_SOZE01000005.1"/>
</dbReference>
<gene>
    <name evidence="1" type="ORF">E2R66_07750</name>
</gene>
<evidence type="ECO:0000313" key="1">
    <source>
        <dbReference type="EMBL" id="TFF38887.1"/>
    </source>
</evidence>
<protein>
    <submittedName>
        <fullName evidence="1">Uncharacterized protein</fullName>
    </submittedName>
</protein>
<dbReference type="EMBL" id="SOZE01000005">
    <property type="protein sequence ID" value="TFF38887.1"/>
    <property type="molecule type" value="Genomic_DNA"/>
</dbReference>
<accession>A0A4Y8SK42</accession>
<comment type="caution">
    <text evidence="1">The sequence shown here is derived from an EMBL/GenBank/DDBJ whole genome shotgun (WGS) entry which is preliminary data.</text>
</comment>
<name>A0A4Y8SK42_9SPHI</name>
<dbReference type="SUPFAM" id="SSF50447">
    <property type="entry name" value="Translation proteins"/>
    <property type="match status" value="1"/>
</dbReference>
<evidence type="ECO:0000313" key="2">
    <source>
        <dbReference type="Proteomes" id="UP000297540"/>
    </source>
</evidence>
<reference evidence="1 2" key="1">
    <citation type="journal article" date="2017" name="Int. J. Syst. Evol. Microbiol.">
        <title>Mucilaginibacterpsychrotolerans sp. nov., isolated from peatlands.</title>
        <authorList>
            <person name="Deng Y."/>
            <person name="Shen L."/>
            <person name="Xu B."/>
            <person name="Liu Y."/>
            <person name="Gu Z."/>
            <person name="Liu H."/>
            <person name="Zhou Y."/>
        </authorList>
    </citation>
    <scope>NUCLEOTIDE SEQUENCE [LARGE SCALE GENOMIC DNA]</scope>
    <source>
        <strain evidence="1 2">NH7-4</strain>
    </source>
</reference>
<dbReference type="Gene3D" id="2.40.30.10">
    <property type="entry name" value="Translation factors"/>
    <property type="match status" value="1"/>
</dbReference>
<sequence>MDAPIRSFNVNDPIVWTGNLEDDCTALWCGLMLRAEWMEEDYWWWRVCDTKRADVIIDDANSTDERFIDGEVSRARAESVAKQYINTISGKIAGKFVITKTFKVTGRGIVFAGYIEDGSLSSGNTIEFVTPFYIWHRKICGVEGLLDPSASKINTGLLIECRNEFEINELQEWEPENQVAVVFEK</sequence>